<dbReference type="AlphaFoldDB" id="A0A1H6FU91"/>
<dbReference type="OrthoDB" id="9789133at2"/>
<dbReference type="Proteomes" id="UP000222056">
    <property type="component" value="Unassembled WGS sequence"/>
</dbReference>
<accession>A0A1H6FU91</accession>
<dbReference type="InterPro" id="IPR036866">
    <property type="entry name" value="RibonucZ/Hydroxyglut_hydro"/>
</dbReference>
<evidence type="ECO:0000313" key="1">
    <source>
        <dbReference type="EMBL" id="SEH13830.1"/>
    </source>
</evidence>
<dbReference type="SUPFAM" id="SSF56281">
    <property type="entry name" value="Metallo-hydrolase/oxidoreductase"/>
    <property type="match status" value="1"/>
</dbReference>
<evidence type="ECO:0000313" key="2">
    <source>
        <dbReference type="Proteomes" id="UP000222056"/>
    </source>
</evidence>
<dbReference type="Gene3D" id="3.60.15.10">
    <property type="entry name" value="Ribonuclease Z/Hydroxyacylglutathione hydrolase-like"/>
    <property type="match status" value="1"/>
</dbReference>
<dbReference type="Pfam" id="PF13483">
    <property type="entry name" value="Lactamase_B_3"/>
    <property type="match status" value="1"/>
</dbReference>
<dbReference type="RefSeq" id="WP_093118841.1">
    <property type="nucleotide sequence ID" value="NZ_FNWJ01000002.1"/>
</dbReference>
<keyword evidence="2" id="KW-1185">Reference proteome</keyword>
<reference evidence="2" key="1">
    <citation type="submission" date="2016-10" db="EMBL/GenBank/DDBJ databases">
        <authorList>
            <person name="Varghese N."/>
            <person name="Submissions S."/>
        </authorList>
    </citation>
    <scope>NUCLEOTIDE SEQUENCE [LARGE SCALE GENOMIC DNA]</scope>
    <source>
        <strain evidence="2">ATCC 35263</strain>
    </source>
</reference>
<dbReference type="STRING" id="29539.SAMN02745716_1344"/>
<dbReference type="PANTHER" id="PTHR43546">
    <property type="entry name" value="UPF0173 METAL-DEPENDENT HYDROLASE MJ1163-RELATED"/>
    <property type="match status" value="1"/>
</dbReference>
<dbReference type="EMBL" id="FNWJ01000002">
    <property type="protein sequence ID" value="SEH13830.1"/>
    <property type="molecule type" value="Genomic_DNA"/>
</dbReference>
<organism evidence="1 2">
    <name type="scientific">Thermoleophilum album</name>
    <dbReference type="NCBI Taxonomy" id="29539"/>
    <lineage>
        <taxon>Bacteria</taxon>
        <taxon>Bacillati</taxon>
        <taxon>Actinomycetota</taxon>
        <taxon>Thermoleophilia</taxon>
        <taxon>Thermoleophilales</taxon>
        <taxon>Thermoleophilaceae</taxon>
        <taxon>Thermoleophilum</taxon>
    </lineage>
</organism>
<proteinExistence type="predicted"/>
<sequence>MLLEPVEWLGHAGFRLRLGRAWVYIDPYRVPQPAPRADLILVTHDHYDHFSPRDVEALARSETWLVGPATVVERVRGRSLSLAPGEVIEDELLRGLEVRGVAAYNTSKRNAEGRPFHPREAGWLGFELRWQGWRLYHAGDTDVIPEMDQVTGCDVALLPVSGGYVMTAEEAAEAARRIQPRVAVPMHWGAEVGSRQDAERFRRLAPTRVEILKPAAAVSGKPD</sequence>
<name>A0A1H6FU91_THEAL</name>
<dbReference type="PANTHER" id="PTHR43546:SF8">
    <property type="entry name" value="METALLO-BETA-LACTAMASE DOMAIN-CONTAINING PROTEIN"/>
    <property type="match status" value="1"/>
</dbReference>
<protein>
    <submittedName>
        <fullName evidence="1">L-ascorbate metabolism protein UlaG, beta-lactamase superfamily</fullName>
    </submittedName>
</protein>
<dbReference type="InterPro" id="IPR050114">
    <property type="entry name" value="UPF0173_UPF0282_UlaG_hydrolase"/>
</dbReference>
<gene>
    <name evidence="1" type="ORF">SAMN02745716_1344</name>
</gene>